<evidence type="ECO:0000259" key="1">
    <source>
        <dbReference type="Pfam" id="PF19266"/>
    </source>
</evidence>
<dbReference type="Proteomes" id="UP001617427">
    <property type="component" value="Unassembled WGS sequence"/>
</dbReference>
<protein>
    <submittedName>
        <fullName evidence="2">Peptidoglycan-binding protein</fullName>
    </submittedName>
</protein>
<proteinExistence type="predicted"/>
<accession>A0ABW8F3N9</accession>
<dbReference type="RefSeq" id="WP_050468265.1">
    <property type="nucleotide sequence ID" value="NZ_JBIUZV010000013.1"/>
</dbReference>
<name>A0ABW8F3N9_9BURK</name>
<keyword evidence="3" id="KW-1185">Reference proteome</keyword>
<dbReference type="EMBL" id="JBIUZV010000013">
    <property type="protein sequence ID" value="MFJ3047919.1"/>
    <property type="molecule type" value="Genomic_DNA"/>
</dbReference>
<evidence type="ECO:0000313" key="2">
    <source>
        <dbReference type="EMBL" id="MFJ3047919.1"/>
    </source>
</evidence>
<gene>
    <name evidence="2" type="ORF">ACIPEN_18985</name>
</gene>
<sequence>MGISTGLKKKLSIAACKVSDEAITVDTSQPMFEALINPAGYKRQLSIAYNKKKTLGQYGALPKFSAMCEENLTLENLVLDGTGVVELVGMKSVKEMINTLFAVTKYDGQKHEPSYVRVLWGTFIFFGRIETISIDYTMFKPSGEPLRAKLTLAFVGWMSNKESSLRANQSSPDLSHLVEVTMGDTLPLLCSRIYNDPSYYREVARINNLTNFRNLEPGLVLRFPPLV</sequence>
<organism evidence="2 3">
    <name type="scientific">Herbaspirillum chlorophenolicum</name>
    <dbReference type="NCBI Taxonomy" id="211589"/>
    <lineage>
        <taxon>Bacteria</taxon>
        <taxon>Pseudomonadati</taxon>
        <taxon>Pseudomonadota</taxon>
        <taxon>Betaproteobacteria</taxon>
        <taxon>Burkholderiales</taxon>
        <taxon>Oxalobacteraceae</taxon>
        <taxon>Herbaspirillum</taxon>
    </lineage>
</organism>
<dbReference type="InterPro" id="IPR045361">
    <property type="entry name" value="CIS_tube_prot_N"/>
</dbReference>
<reference evidence="2 3" key="1">
    <citation type="submission" date="2024-10" db="EMBL/GenBank/DDBJ databases">
        <title>The Natural Products Discovery Center: Release of the First 8490 Sequenced Strains for Exploring Actinobacteria Biosynthetic Diversity.</title>
        <authorList>
            <person name="Kalkreuter E."/>
            <person name="Kautsar S.A."/>
            <person name="Yang D."/>
            <person name="Bader C.D."/>
            <person name="Teijaro C.N."/>
            <person name="Fluegel L."/>
            <person name="Davis C.M."/>
            <person name="Simpson J.R."/>
            <person name="Lauterbach L."/>
            <person name="Steele A.D."/>
            <person name="Gui C."/>
            <person name="Meng S."/>
            <person name="Li G."/>
            <person name="Viehrig K."/>
            <person name="Ye F."/>
            <person name="Su P."/>
            <person name="Kiefer A.F."/>
            <person name="Nichols A."/>
            <person name="Cepeda A.J."/>
            <person name="Yan W."/>
            <person name="Fan B."/>
            <person name="Jiang Y."/>
            <person name="Adhikari A."/>
            <person name="Zheng C.-J."/>
            <person name="Schuster L."/>
            <person name="Cowan T.M."/>
            <person name="Smanski M.J."/>
            <person name="Chevrette M.G."/>
            <person name="De Carvalho L.P.S."/>
            <person name="Shen B."/>
        </authorList>
    </citation>
    <scope>NUCLEOTIDE SEQUENCE [LARGE SCALE GENOMIC DNA]</scope>
    <source>
        <strain evidence="2 3">NPDC087045</strain>
    </source>
</reference>
<feature type="domain" description="Contractile injection system tube protein N-terminal" evidence="1">
    <location>
        <begin position="9"/>
        <end position="162"/>
    </location>
</feature>
<comment type="caution">
    <text evidence="2">The sequence shown here is derived from an EMBL/GenBank/DDBJ whole genome shotgun (WGS) entry which is preliminary data.</text>
</comment>
<dbReference type="Pfam" id="PF19266">
    <property type="entry name" value="CIS_tube"/>
    <property type="match status" value="1"/>
</dbReference>
<evidence type="ECO:0000313" key="3">
    <source>
        <dbReference type="Proteomes" id="UP001617427"/>
    </source>
</evidence>